<sequence>MALQTIASSHQMALCSINSLGVPSDSSTQQQLPTAAQPPLSSRYVPRQQQHTAYTCTPGGAGFGNQYQAKLSPEAGFLQSNHILQKQRTPAAY</sequence>
<proteinExistence type="predicted"/>
<comment type="caution">
    <text evidence="2">The sequence shown here is derived from an EMBL/GenBank/DDBJ whole genome shotgun (WGS) entry which is preliminary data.</text>
</comment>
<organism evidence="2 3">
    <name type="scientific">Nepenthes gracilis</name>
    <name type="common">Slender pitcher plant</name>
    <dbReference type="NCBI Taxonomy" id="150966"/>
    <lineage>
        <taxon>Eukaryota</taxon>
        <taxon>Viridiplantae</taxon>
        <taxon>Streptophyta</taxon>
        <taxon>Embryophyta</taxon>
        <taxon>Tracheophyta</taxon>
        <taxon>Spermatophyta</taxon>
        <taxon>Magnoliopsida</taxon>
        <taxon>eudicotyledons</taxon>
        <taxon>Gunneridae</taxon>
        <taxon>Pentapetalae</taxon>
        <taxon>Caryophyllales</taxon>
        <taxon>Nepenthaceae</taxon>
        <taxon>Nepenthes</taxon>
    </lineage>
</organism>
<gene>
    <name evidence="2" type="ORF">Nepgr_008052</name>
</gene>
<evidence type="ECO:0000256" key="1">
    <source>
        <dbReference type="SAM" id="MobiDB-lite"/>
    </source>
</evidence>
<reference evidence="2" key="1">
    <citation type="submission" date="2023-05" db="EMBL/GenBank/DDBJ databases">
        <title>Nepenthes gracilis genome sequencing.</title>
        <authorList>
            <person name="Fukushima K."/>
        </authorList>
    </citation>
    <scope>NUCLEOTIDE SEQUENCE</scope>
    <source>
        <strain evidence="2">SING2019-196</strain>
    </source>
</reference>
<dbReference type="AlphaFoldDB" id="A0AAD3S8V0"/>
<name>A0AAD3S8V0_NEPGR</name>
<accession>A0AAD3S8V0</accession>
<evidence type="ECO:0000313" key="3">
    <source>
        <dbReference type="Proteomes" id="UP001279734"/>
    </source>
</evidence>
<feature type="region of interest" description="Disordered" evidence="1">
    <location>
        <begin position="20"/>
        <end position="48"/>
    </location>
</feature>
<protein>
    <submittedName>
        <fullName evidence="2">Uncharacterized protein</fullName>
    </submittedName>
</protein>
<feature type="compositionally biased region" description="Low complexity" evidence="1">
    <location>
        <begin position="26"/>
        <end position="41"/>
    </location>
</feature>
<keyword evidence="3" id="KW-1185">Reference proteome</keyword>
<dbReference type="EMBL" id="BSYO01000006">
    <property type="protein sequence ID" value="GMH06212.1"/>
    <property type="molecule type" value="Genomic_DNA"/>
</dbReference>
<dbReference type="Proteomes" id="UP001279734">
    <property type="component" value="Unassembled WGS sequence"/>
</dbReference>
<evidence type="ECO:0000313" key="2">
    <source>
        <dbReference type="EMBL" id="GMH06212.1"/>
    </source>
</evidence>